<name>A0ABQ4Q518_9BURK</name>
<dbReference type="RefSeq" id="WP_220808469.1">
    <property type="nucleotide sequence ID" value="NZ_BPMK01000009.1"/>
</dbReference>
<dbReference type="SMART" id="SM00987">
    <property type="entry name" value="UreE_C"/>
    <property type="match status" value="1"/>
</dbReference>
<proteinExistence type="inferred from homology"/>
<dbReference type="PANTHER" id="PTHR33693:SF9">
    <property type="entry name" value="TYPE-4 URACIL-DNA GLYCOSYLASE"/>
    <property type="match status" value="1"/>
</dbReference>
<dbReference type="CDD" id="cd10030">
    <property type="entry name" value="UDG-F4_TTUDGA_SPO1dp_like"/>
    <property type="match status" value="1"/>
</dbReference>
<evidence type="ECO:0000256" key="1">
    <source>
        <dbReference type="ARBA" id="ARBA00006521"/>
    </source>
</evidence>
<dbReference type="InterPro" id="IPR023875">
    <property type="entry name" value="DNA_repair_put"/>
</dbReference>
<evidence type="ECO:0000256" key="8">
    <source>
        <dbReference type="ARBA" id="ARBA00023014"/>
    </source>
</evidence>
<dbReference type="SMART" id="SM00986">
    <property type="entry name" value="UDG"/>
    <property type="match status" value="1"/>
</dbReference>
<dbReference type="Gene3D" id="3.40.470.10">
    <property type="entry name" value="Uracil-DNA glycosylase-like domain"/>
    <property type="match status" value="1"/>
</dbReference>
<keyword evidence="4" id="KW-0479">Metal-binding</keyword>
<evidence type="ECO:0000256" key="6">
    <source>
        <dbReference type="ARBA" id="ARBA00022801"/>
    </source>
</evidence>
<dbReference type="InterPro" id="IPR025404">
    <property type="entry name" value="DUF4130"/>
</dbReference>
<keyword evidence="6" id="KW-0378">Hydrolase</keyword>
<dbReference type="EMBL" id="BPMK01000009">
    <property type="protein sequence ID" value="GIZ52291.1"/>
    <property type="molecule type" value="Genomic_DNA"/>
</dbReference>
<comment type="similarity">
    <text evidence="1">Belongs to the uracil-DNA glycosylase (UDG) superfamily. Type 4 (UDGa) family.</text>
</comment>
<keyword evidence="8" id="KW-0411">Iron-sulfur</keyword>
<dbReference type="NCBIfam" id="TIGR00758">
    <property type="entry name" value="UDG_fam4"/>
    <property type="match status" value="1"/>
</dbReference>
<dbReference type="PANTHER" id="PTHR33693">
    <property type="entry name" value="TYPE-5 URACIL-DNA GLYCOSYLASE"/>
    <property type="match status" value="1"/>
</dbReference>
<feature type="domain" description="Uracil-DNA glycosylase-like" evidence="10">
    <location>
        <begin position="294"/>
        <end position="449"/>
    </location>
</feature>
<evidence type="ECO:0000256" key="9">
    <source>
        <dbReference type="ARBA" id="ARBA00023204"/>
    </source>
</evidence>
<evidence type="ECO:0000256" key="2">
    <source>
        <dbReference type="ARBA" id="ARBA00019403"/>
    </source>
</evidence>
<keyword evidence="5" id="KW-0227">DNA damage</keyword>
<dbReference type="SUPFAM" id="SSF52141">
    <property type="entry name" value="Uracil-DNA glycosylase-like"/>
    <property type="match status" value="1"/>
</dbReference>
<comment type="caution">
    <text evidence="11">The sequence shown here is derived from an EMBL/GenBank/DDBJ whole genome shotgun (WGS) entry which is preliminary data.</text>
</comment>
<protein>
    <recommendedName>
        <fullName evidence="2">Type-4 uracil-DNA glycosylase</fullName>
    </recommendedName>
</protein>
<dbReference type="Pfam" id="PF13566">
    <property type="entry name" value="DUF4130"/>
    <property type="match status" value="1"/>
</dbReference>
<evidence type="ECO:0000256" key="3">
    <source>
        <dbReference type="ARBA" id="ARBA00022485"/>
    </source>
</evidence>
<dbReference type="InterPro" id="IPR051536">
    <property type="entry name" value="UDG_Type-4/5"/>
</dbReference>
<dbReference type="InterPro" id="IPR005122">
    <property type="entry name" value="Uracil-DNA_glycosylase-like"/>
</dbReference>
<sequence length="464" mass="50813">MSAVMDFAAWRGRARALLAAGVAPQDAQWGSADDLFGGGGPEHGTHTSAARISGKLLAMLEQAACHRSEDRWAFLYRVLWRWQQGQRDVMSAADEDGARLHAMVKTVRREAHKMHAFLRFRERPEDAGAPRFIAWFEPEHDVLRDAAAHFAQRMGRHSWLIATPQGCAVWDGACLAYGPPLPREACEARDSGEALWLAYYRSTFNPARLNPDALTMHMPVRYWKNLPEAPLIPAMLSEAASGASRLAQAGAVGARGGKAIALDAEKAMPPRALPHTLDDCRRCPLWRNATQAVPGCGPARAPLMLVGEQPGDQEDLAGQPFVGPAGRLLDDAFARAGIGRDEVYLTNAVKHFKWEARGKRRLHRTPAQQEAAACRAWLEQELAQVQPRVVVALGATALASLLGTEARLNDLRGVPVQSGGRLVIPAWHPAYVLRLPDREAQAAAFDDIVRVLRQAQALATDTHR</sequence>
<evidence type="ECO:0000313" key="11">
    <source>
        <dbReference type="EMBL" id="GIZ52291.1"/>
    </source>
</evidence>
<dbReference type="NCBIfam" id="TIGR03915">
    <property type="entry name" value="SAM_7_link_chp"/>
    <property type="match status" value="1"/>
</dbReference>
<gene>
    <name evidence="11" type="ORF">NCCP691_23050</name>
</gene>
<keyword evidence="7" id="KW-0408">Iron</keyword>
<dbReference type="NCBIfam" id="TIGR03914">
    <property type="entry name" value="UDG_fam_dom"/>
    <property type="match status" value="1"/>
</dbReference>
<evidence type="ECO:0000256" key="5">
    <source>
        <dbReference type="ARBA" id="ARBA00022763"/>
    </source>
</evidence>
<keyword evidence="3" id="KW-0004">4Fe-4S</keyword>
<evidence type="ECO:0000256" key="7">
    <source>
        <dbReference type="ARBA" id="ARBA00023004"/>
    </source>
</evidence>
<keyword evidence="9" id="KW-0234">DNA repair</keyword>
<keyword evidence="12" id="KW-1185">Reference proteome</keyword>
<evidence type="ECO:0000259" key="10">
    <source>
        <dbReference type="SMART" id="SM00986"/>
    </source>
</evidence>
<dbReference type="Pfam" id="PF03167">
    <property type="entry name" value="UDG"/>
    <property type="match status" value="1"/>
</dbReference>
<evidence type="ECO:0000256" key="4">
    <source>
        <dbReference type="ARBA" id="ARBA00022723"/>
    </source>
</evidence>
<dbReference type="InterPro" id="IPR005273">
    <property type="entry name" value="Ura-DNA_glyco_family4"/>
</dbReference>
<dbReference type="InterPro" id="IPR036895">
    <property type="entry name" value="Uracil-DNA_glycosylase-like_sf"/>
</dbReference>
<dbReference type="Proteomes" id="UP000887222">
    <property type="component" value="Unassembled WGS sequence"/>
</dbReference>
<reference evidence="11 12" key="1">
    <citation type="journal article" date="2022" name="Int. J. Syst. Evol. Microbiol.">
        <title>Noviherbaspirillum aridicola sp. nov., isolated from an arid soil in Pakistan.</title>
        <authorList>
            <person name="Khan I.U."/>
            <person name="Saqib M."/>
            <person name="Amin A."/>
            <person name="Hussain F."/>
            <person name="Li L."/>
            <person name="Liu Y.H."/>
            <person name="Fang B.Z."/>
            <person name="Ahmed I."/>
            <person name="Li W.J."/>
        </authorList>
    </citation>
    <scope>NUCLEOTIDE SEQUENCE [LARGE SCALE GENOMIC DNA]</scope>
    <source>
        <strain evidence="11 12">NCCP-691</strain>
    </source>
</reference>
<evidence type="ECO:0000313" key="12">
    <source>
        <dbReference type="Proteomes" id="UP000887222"/>
    </source>
</evidence>
<accession>A0ABQ4Q518</accession>
<organism evidence="11 12">
    <name type="scientific">Noviherbaspirillum aridicola</name>
    <dbReference type="NCBI Taxonomy" id="2849687"/>
    <lineage>
        <taxon>Bacteria</taxon>
        <taxon>Pseudomonadati</taxon>
        <taxon>Pseudomonadota</taxon>
        <taxon>Betaproteobacteria</taxon>
        <taxon>Burkholderiales</taxon>
        <taxon>Oxalobacteraceae</taxon>
        <taxon>Noviherbaspirillum</taxon>
    </lineage>
</organism>